<dbReference type="GO" id="GO:0005840">
    <property type="term" value="C:ribosome"/>
    <property type="evidence" value="ECO:0007669"/>
    <property type="project" value="UniProtKB-KW"/>
</dbReference>
<comment type="function">
    <text evidence="13">Acts as a negative regulator of G1 to S cell cycle phase progression by inhibiting cyclin-dependent kinases. Inhibitory effects are additive with GADD45 proteins but also occur in the absence of GADD45 proteins. Acts as a repressor of the orphan nuclear receptor NR4A1 by inhibiting AB domain-mediated transcriptional activity. May be involved in the hormone-mediated regulation of NR4A1 transcriptional activity. May play a role in mitochondrial protein synthesis.</text>
</comment>
<evidence type="ECO:0000256" key="8">
    <source>
        <dbReference type="ARBA" id="ARBA00023274"/>
    </source>
</evidence>
<evidence type="ECO:0000256" key="12">
    <source>
        <dbReference type="ARBA" id="ARBA00035485"/>
    </source>
</evidence>
<evidence type="ECO:0000256" key="3">
    <source>
        <dbReference type="ARBA" id="ARBA00005421"/>
    </source>
</evidence>
<keyword evidence="9" id="KW-0131">Cell cycle</keyword>
<evidence type="ECO:0000256" key="6">
    <source>
        <dbReference type="ARBA" id="ARBA00023128"/>
    </source>
</evidence>
<evidence type="ECO:0000256" key="9">
    <source>
        <dbReference type="ARBA" id="ARBA00023306"/>
    </source>
</evidence>
<keyword evidence="7" id="KW-0539">Nucleus</keyword>
<evidence type="ECO:0000256" key="11">
    <source>
        <dbReference type="ARBA" id="ARBA00035184"/>
    </source>
</evidence>
<dbReference type="InterPro" id="IPR043035">
    <property type="entry name" value="Ribosomal_mL64_sf"/>
</dbReference>
<evidence type="ECO:0000256" key="2">
    <source>
        <dbReference type="ARBA" id="ARBA00004173"/>
    </source>
</evidence>
<dbReference type="Proteomes" id="UP001430953">
    <property type="component" value="Unassembled WGS sequence"/>
</dbReference>
<comment type="caution">
    <text evidence="15">The sequence shown here is derived from an EMBL/GenBank/DDBJ whole genome shotgun (WGS) entry which is preliminary data.</text>
</comment>
<dbReference type="GO" id="GO:0005739">
    <property type="term" value="C:mitochondrion"/>
    <property type="evidence" value="ECO:0007669"/>
    <property type="project" value="UniProtKB-SubCell"/>
</dbReference>
<evidence type="ECO:0000313" key="16">
    <source>
        <dbReference type="Proteomes" id="UP001430953"/>
    </source>
</evidence>
<evidence type="ECO:0000256" key="10">
    <source>
        <dbReference type="ARBA" id="ARBA00030700"/>
    </source>
</evidence>
<evidence type="ECO:0000256" key="13">
    <source>
        <dbReference type="ARBA" id="ARBA00060144"/>
    </source>
</evidence>
<keyword evidence="4" id="KW-0689">Ribosomal protein</keyword>
<evidence type="ECO:0000256" key="14">
    <source>
        <dbReference type="SAM" id="Coils"/>
    </source>
</evidence>
<dbReference type="EMBL" id="JADYXP020000019">
    <property type="protein sequence ID" value="KAL0105164.1"/>
    <property type="molecule type" value="Genomic_DNA"/>
</dbReference>
<keyword evidence="16" id="KW-1185">Reference proteome</keyword>
<dbReference type="GO" id="GO:0005634">
    <property type="term" value="C:nucleus"/>
    <property type="evidence" value="ECO:0007669"/>
    <property type="project" value="UniProtKB-SubCell"/>
</dbReference>
<dbReference type="PANTHER" id="PTHR31761:SF1">
    <property type="entry name" value="LARGE RIBOSOMAL SUBUNIT PROTEIN ML64"/>
    <property type="match status" value="1"/>
</dbReference>
<dbReference type="Pfam" id="PF10147">
    <property type="entry name" value="CR6_interact"/>
    <property type="match status" value="1"/>
</dbReference>
<dbReference type="GO" id="GO:1990904">
    <property type="term" value="C:ribonucleoprotein complex"/>
    <property type="evidence" value="ECO:0007669"/>
    <property type="project" value="UniProtKB-KW"/>
</dbReference>
<gene>
    <name evidence="15" type="ORF">PUN28_016660</name>
</gene>
<evidence type="ECO:0000256" key="5">
    <source>
        <dbReference type="ARBA" id="ARBA00023054"/>
    </source>
</evidence>
<name>A0AAW2ERY8_9HYME</name>
<feature type="coiled-coil region" evidence="14">
    <location>
        <begin position="146"/>
        <end position="259"/>
    </location>
</feature>
<comment type="similarity">
    <text evidence="3">Belongs to the mitochondrion-specific ribosomal protein mL64 family.</text>
</comment>
<reference evidence="15 16" key="1">
    <citation type="submission" date="2023-03" db="EMBL/GenBank/DDBJ databases">
        <title>High recombination rates correlate with genetic variation in Cardiocondyla obscurior ants.</title>
        <authorList>
            <person name="Errbii M."/>
        </authorList>
    </citation>
    <scope>NUCLEOTIDE SEQUENCE [LARGE SCALE GENOMIC DNA]</scope>
    <source>
        <strain evidence="15">Alpha-2009</strain>
        <tissue evidence="15">Whole body</tissue>
    </source>
</reference>
<dbReference type="InterPro" id="IPR018472">
    <property type="entry name" value="Ribosomal_mL64"/>
</dbReference>
<keyword evidence="5 14" id="KW-0175">Coiled coil</keyword>
<protein>
    <recommendedName>
        <fullName evidence="11">Large ribosomal subunit protein mL64</fullName>
    </recommendedName>
    <alternativeName>
        <fullName evidence="10">39S ribosomal protein L59, mitochondrial</fullName>
    </alternativeName>
    <alternativeName>
        <fullName evidence="12">Growth arrest and DNA damage-inducible proteins-interacting protein 1</fullName>
    </alternativeName>
</protein>
<evidence type="ECO:0000313" key="15">
    <source>
        <dbReference type="EMBL" id="KAL0105164.1"/>
    </source>
</evidence>
<comment type="subcellular location">
    <subcellularLocation>
        <location evidence="2">Mitochondrion</location>
    </subcellularLocation>
    <subcellularLocation>
        <location evidence="1">Nucleus</location>
    </subcellularLocation>
</comment>
<keyword evidence="8" id="KW-0687">Ribonucleoprotein</keyword>
<dbReference type="Gene3D" id="6.10.280.120">
    <property type="entry name" value="Growth arrest and DNA-damage-inducible proteins-interacting protein 1"/>
    <property type="match status" value="1"/>
</dbReference>
<organism evidence="15 16">
    <name type="scientific">Cardiocondyla obscurior</name>
    <dbReference type="NCBI Taxonomy" id="286306"/>
    <lineage>
        <taxon>Eukaryota</taxon>
        <taxon>Metazoa</taxon>
        <taxon>Ecdysozoa</taxon>
        <taxon>Arthropoda</taxon>
        <taxon>Hexapoda</taxon>
        <taxon>Insecta</taxon>
        <taxon>Pterygota</taxon>
        <taxon>Neoptera</taxon>
        <taxon>Endopterygota</taxon>
        <taxon>Hymenoptera</taxon>
        <taxon>Apocrita</taxon>
        <taxon>Aculeata</taxon>
        <taxon>Formicoidea</taxon>
        <taxon>Formicidae</taxon>
        <taxon>Myrmicinae</taxon>
        <taxon>Cardiocondyla</taxon>
    </lineage>
</organism>
<proteinExistence type="inferred from homology"/>
<evidence type="ECO:0000256" key="7">
    <source>
        <dbReference type="ARBA" id="ARBA00023242"/>
    </source>
</evidence>
<accession>A0AAW2ERY8</accession>
<dbReference type="AlphaFoldDB" id="A0AAW2ERY8"/>
<dbReference type="PANTHER" id="PTHR31761">
    <property type="entry name" value="GROWTH ARREST AND DNA DAMAGE-INDUCIBLE PROTEINS-INTERACTING PROTEIN 1 GADD45GIP1"/>
    <property type="match status" value="1"/>
</dbReference>
<evidence type="ECO:0000256" key="4">
    <source>
        <dbReference type="ARBA" id="ARBA00022980"/>
    </source>
</evidence>
<keyword evidence="6" id="KW-0496">Mitochondrion</keyword>
<evidence type="ECO:0000256" key="1">
    <source>
        <dbReference type="ARBA" id="ARBA00004123"/>
    </source>
</evidence>
<sequence>MSLKRICDFIIRRNVRFQCIVAERCFATESAKPKDEIVDITAADEKPMYPEIPDDPEFHKELAKKQNKSRLTEAHRNILMGVRPYEQPVEWYHKTVRYKRRMLGRYGLKSVDEPAGFAWPLLKEVKEYQDYERIAFPLSIQERWKKLEEEKRLKAEKIQAREAEITEKLAKMNQWTAELNAKIAKKEAELENARIRKEKIVEEVRKHFGFKISVHDEKFKTMMAQKEKEDKKKKKEAKKQAKLEKITKLAEKINDQSNEEQVTELKKPE</sequence>